<keyword evidence="2" id="KW-1185">Reference proteome</keyword>
<evidence type="ECO:0000313" key="1">
    <source>
        <dbReference type="EMBL" id="KAL1122905.1"/>
    </source>
</evidence>
<name>A0ABD0Y693_9HEMI</name>
<accession>A0ABD0Y693</accession>
<dbReference type="EMBL" id="JBFDAA010000013">
    <property type="protein sequence ID" value="KAL1122905.1"/>
    <property type="molecule type" value="Genomic_DNA"/>
</dbReference>
<proteinExistence type="predicted"/>
<sequence length="783" mass="82484">MALKHVLREQEVGENQNNIWLVIKDQVMYAFKKGEISEEVLRGRTRYSPMTDAIFRRATDGGPSISAALNDGSIFSGINEKVDLQRKWAQSGHLAPIHCLSGGVWSHRLTPLSQGRSLVTSLQSTALAVVSGHIAPLYCLKGAVWAQSGHLAPIHCLSGVVWSHRLTPLSQGRSLVTSLQSTALAVVSGHIASLHCLKGAVWAQSGHLAPIHCLSGGVWSHRPTPLSQGRSLVTSLQSTALAVVSGHIAPLYGLKGAVWAQSGHLAPIHCLSGGVWSHRPTLLSQGRSLVTSLQSTALAVVSGHIAPLHCLKGAVWAQSGHLAPIHCLSGGVWSHRLTPLSQGRSLVTSLQSTALAVLSGHIASLHCLKGAVWAQSGHLAPIHCLSGGVWSHRLTPLSQGRSLVTSLQSTALAVLSGHIASLHCLKGAVWAQSGHLAPIHCLSGGVWSHRLTPLSQGRSLVTSLQSTALAVVSGHIASLHCLKGAVWAQSGHLAPIHCLSGGVWSHRLTPLSQGRSLVTSLQSTALAVLSGHIASLHCLKGAVWAQSGHLAPIHCLSGGVWSHRLTPLSQGRSLVTSLQSTALAVLSGHIASLHCLKGAVWAQSGHLAPIHCLSGGVWSHRLTPLSQGRSLVTSLQSTALAVVSGHIAPLYCHSVGVWSPRSLALSGHVPPLHCLIGGVGPPRLRFFSGPAAGYMNYGFIYPMLLIYIPSFSPNKSFPPPNCFQDSPRLLGVVLCVSDGPPGQTVIRIRLLSDASITEAGGTLTKWLFRMPPATFYGFRASPC</sequence>
<gene>
    <name evidence="1" type="ORF">AAG570_003230</name>
</gene>
<comment type="caution">
    <text evidence="1">The sequence shown here is derived from an EMBL/GenBank/DDBJ whole genome shotgun (WGS) entry which is preliminary data.</text>
</comment>
<evidence type="ECO:0000313" key="2">
    <source>
        <dbReference type="Proteomes" id="UP001558652"/>
    </source>
</evidence>
<dbReference type="Proteomes" id="UP001558652">
    <property type="component" value="Unassembled WGS sequence"/>
</dbReference>
<dbReference type="AlphaFoldDB" id="A0ABD0Y693"/>
<organism evidence="1 2">
    <name type="scientific">Ranatra chinensis</name>
    <dbReference type="NCBI Taxonomy" id="642074"/>
    <lineage>
        <taxon>Eukaryota</taxon>
        <taxon>Metazoa</taxon>
        <taxon>Ecdysozoa</taxon>
        <taxon>Arthropoda</taxon>
        <taxon>Hexapoda</taxon>
        <taxon>Insecta</taxon>
        <taxon>Pterygota</taxon>
        <taxon>Neoptera</taxon>
        <taxon>Paraneoptera</taxon>
        <taxon>Hemiptera</taxon>
        <taxon>Heteroptera</taxon>
        <taxon>Panheteroptera</taxon>
        <taxon>Nepomorpha</taxon>
        <taxon>Nepidae</taxon>
        <taxon>Ranatrinae</taxon>
        <taxon>Ranatra</taxon>
    </lineage>
</organism>
<reference evidence="1 2" key="1">
    <citation type="submission" date="2024-07" db="EMBL/GenBank/DDBJ databases">
        <title>Chromosome-level genome assembly of the water stick insect Ranatra chinensis (Heteroptera: Nepidae).</title>
        <authorList>
            <person name="Liu X."/>
        </authorList>
    </citation>
    <scope>NUCLEOTIDE SEQUENCE [LARGE SCALE GENOMIC DNA]</scope>
    <source>
        <strain evidence="1">Cailab_2021Rc</strain>
        <tissue evidence="1">Muscle</tissue>
    </source>
</reference>
<protein>
    <submittedName>
        <fullName evidence="1">Uncharacterized protein</fullName>
    </submittedName>
</protein>